<dbReference type="AlphaFoldDB" id="A0A1M6IYM7"/>
<evidence type="ECO:0000259" key="2">
    <source>
        <dbReference type="PROSITE" id="PS50887"/>
    </source>
</evidence>
<dbReference type="Pfam" id="PF00990">
    <property type="entry name" value="GGDEF"/>
    <property type="match status" value="1"/>
</dbReference>
<dbReference type="EC" id="2.7.7.65" evidence="1"/>
<dbReference type="GO" id="GO:0043709">
    <property type="term" value="P:cell adhesion involved in single-species biofilm formation"/>
    <property type="evidence" value="ECO:0007669"/>
    <property type="project" value="TreeGrafter"/>
</dbReference>
<evidence type="ECO:0000256" key="1">
    <source>
        <dbReference type="ARBA" id="ARBA00012528"/>
    </source>
</evidence>
<reference evidence="3 4" key="1">
    <citation type="submission" date="2016-11" db="EMBL/GenBank/DDBJ databases">
        <authorList>
            <person name="Jaros S."/>
            <person name="Januszkiewicz K."/>
            <person name="Wedrychowicz H."/>
        </authorList>
    </citation>
    <scope>NUCLEOTIDE SEQUENCE [LARGE SCALE GENOMIC DNA]</scope>
    <source>
        <strain evidence="3 4">DSM 5091</strain>
    </source>
</reference>
<protein>
    <recommendedName>
        <fullName evidence="1">diguanylate cyclase</fullName>
        <ecNumber evidence="1">2.7.7.65</ecNumber>
    </recommendedName>
</protein>
<dbReference type="InterPro" id="IPR043128">
    <property type="entry name" value="Rev_trsase/Diguanyl_cyclase"/>
</dbReference>
<dbReference type="STRING" id="1122189.SAMN02745165_02294"/>
<proteinExistence type="predicted"/>
<dbReference type="PANTHER" id="PTHR45138:SF6">
    <property type="entry name" value="DIGUANYLATE CYCLASE DGCN"/>
    <property type="match status" value="1"/>
</dbReference>
<sequence length="347" mass="38298">MTAEHVNLVESGRLSDELETLIDIGKALTSHLELEDVYRVVMDKVGNLLRPQAWSLLILDEGSNELCFEIAISPASGEMVGTRLNADEGVPGWVVATGMPLLVPDVSKEPRFSSRSDEQVGFETQSVLCVPLVSNNRIIGVIQLLNGVGQSQFTEQDQRILATIADFTAIAIENSRLHQQVSSLTITDDLTGLYNARHFQTLCDYEMERASRYGNELSMVFLDLDHFKQVNDTYGHLTGSRLLKEVGALFKKVIRVVDHAARYGGDEFVFLLPSTSKKGALAMAQNLLDTLRSTEFKSDCGQAMKITASLGVATYPTNAYCIQELIKLADESMYEVKRGTRNNVISA</sequence>
<dbReference type="Gene3D" id="3.30.450.40">
    <property type="match status" value="1"/>
</dbReference>
<evidence type="ECO:0000313" key="4">
    <source>
        <dbReference type="Proteomes" id="UP000184171"/>
    </source>
</evidence>
<dbReference type="SMART" id="SM00267">
    <property type="entry name" value="GGDEF"/>
    <property type="match status" value="1"/>
</dbReference>
<organism evidence="3 4">
    <name type="scientific">Malonomonas rubra DSM 5091</name>
    <dbReference type="NCBI Taxonomy" id="1122189"/>
    <lineage>
        <taxon>Bacteria</taxon>
        <taxon>Pseudomonadati</taxon>
        <taxon>Thermodesulfobacteriota</taxon>
        <taxon>Desulfuromonadia</taxon>
        <taxon>Desulfuromonadales</taxon>
        <taxon>Geopsychrobacteraceae</taxon>
        <taxon>Malonomonas</taxon>
    </lineage>
</organism>
<dbReference type="InterPro" id="IPR029787">
    <property type="entry name" value="Nucleotide_cyclase"/>
</dbReference>
<dbReference type="CDD" id="cd01949">
    <property type="entry name" value="GGDEF"/>
    <property type="match status" value="1"/>
</dbReference>
<dbReference type="SUPFAM" id="SSF55781">
    <property type="entry name" value="GAF domain-like"/>
    <property type="match status" value="1"/>
</dbReference>
<dbReference type="Pfam" id="PF01590">
    <property type="entry name" value="GAF"/>
    <property type="match status" value="1"/>
</dbReference>
<keyword evidence="4" id="KW-1185">Reference proteome</keyword>
<dbReference type="Proteomes" id="UP000184171">
    <property type="component" value="Unassembled WGS sequence"/>
</dbReference>
<dbReference type="GO" id="GO:0052621">
    <property type="term" value="F:diguanylate cyclase activity"/>
    <property type="evidence" value="ECO:0007669"/>
    <property type="project" value="UniProtKB-EC"/>
</dbReference>
<dbReference type="SMART" id="SM00065">
    <property type="entry name" value="GAF"/>
    <property type="match status" value="1"/>
</dbReference>
<dbReference type="SUPFAM" id="SSF55073">
    <property type="entry name" value="Nucleotide cyclase"/>
    <property type="match status" value="1"/>
</dbReference>
<dbReference type="PANTHER" id="PTHR45138">
    <property type="entry name" value="REGULATORY COMPONENTS OF SENSORY TRANSDUCTION SYSTEM"/>
    <property type="match status" value="1"/>
</dbReference>
<dbReference type="OrthoDB" id="9759607at2"/>
<dbReference type="InterPro" id="IPR000160">
    <property type="entry name" value="GGDEF_dom"/>
</dbReference>
<dbReference type="RefSeq" id="WP_072908865.1">
    <property type="nucleotide sequence ID" value="NZ_FQZT01000007.1"/>
</dbReference>
<dbReference type="InterPro" id="IPR003018">
    <property type="entry name" value="GAF"/>
</dbReference>
<dbReference type="GO" id="GO:0005886">
    <property type="term" value="C:plasma membrane"/>
    <property type="evidence" value="ECO:0007669"/>
    <property type="project" value="TreeGrafter"/>
</dbReference>
<evidence type="ECO:0000313" key="3">
    <source>
        <dbReference type="EMBL" id="SHJ39510.1"/>
    </source>
</evidence>
<name>A0A1M6IYM7_MALRU</name>
<dbReference type="GO" id="GO:1902201">
    <property type="term" value="P:negative regulation of bacterial-type flagellum-dependent cell motility"/>
    <property type="evidence" value="ECO:0007669"/>
    <property type="project" value="TreeGrafter"/>
</dbReference>
<dbReference type="Gene3D" id="3.30.70.270">
    <property type="match status" value="1"/>
</dbReference>
<dbReference type="InterPro" id="IPR050469">
    <property type="entry name" value="Diguanylate_Cyclase"/>
</dbReference>
<dbReference type="NCBIfam" id="TIGR00254">
    <property type="entry name" value="GGDEF"/>
    <property type="match status" value="1"/>
</dbReference>
<accession>A0A1M6IYM7</accession>
<dbReference type="FunFam" id="3.30.70.270:FF:000001">
    <property type="entry name" value="Diguanylate cyclase domain protein"/>
    <property type="match status" value="1"/>
</dbReference>
<dbReference type="PROSITE" id="PS50887">
    <property type="entry name" value="GGDEF"/>
    <property type="match status" value="1"/>
</dbReference>
<dbReference type="InterPro" id="IPR029016">
    <property type="entry name" value="GAF-like_dom_sf"/>
</dbReference>
<gene>
    <name evidence="3" type="ORF">SAMN02745165_02294</name>
</gene>
<dbReference type="EMBL" id="FQZT01000007">
    <property type="protein sequence ID" value="SHJ39510.1"/>
    <property type="molecule type" value="Genomic_DNA"/>
</dbReference>
<feature type="domain" description="GGDEF" evidence="2">
    <location>
        <begin position="215"/>
        <end position="347"/>
    </location>
</feature>